<dbReference type="InterPro" id="IPR010730">
    <property type="entry name" value="HET"/>
</dbReference>
<organism evidence="2">
    <name type="scientific">Mytilinidion resinicola</name>
    <dbReference type="NCBI Taxonomy" id="574789"/>
    <lineage>
        <taxon>Eukaryota</taxon>
        <taxon>Fungi</taxon>
        <taxon>Dikarya</taxon>
        <taxon>Ascomycota</taxon>
        <taxon>Pezizomycotina</taxon>
        <taxon>Dothideomycetes</taxon>
        <taxon>Pleosporomycetidae</taxon>
        <taxon>Mytilinidiales</taxon>
        <taxon>Mytilinidiaceae</taxon>
        <taxon>Mytilinidion</taxon>
    </lineage>
</organism>
<dbReference type="AlphaFoldDB" id="A0A6A6YZ88"/>
<dbReference type="EMBL" id="MU003695">
    <property type="protein sequence ID" value="KAF2813858.1"/>
    <property type="molecule type" value="Genomic_DNA"/>
</dbReference>
<reference evidence="4" key="2">
    <citation type="submission" date="2020-04" db="EMBL/GenBank/DDBJ databases">
        <authorList>
            <consortium name="NCBI Genome Project"/>
        </authorList>
    </citation>
    <scope>NUCLEOTIDE SEQUENCE</scope>
    <source>
        <strain evidence="4">CBS 304.34</strain>
    </source>
</reference>
<feature type="non-terminal residue" evidence="2">
    <location>
        <position position="198"/>
    </location>
</feature>
<evidence type="ECO:0000259" key="1">
    <source>
        <dbReference type="Pfam" id="PF06985"/>
    </source>
</evidence>
<dbReference type="RefSeq" id="XP_033580822.1">
    <property type="nucleotide sequence ID" value="XM_033715163.1"/>
</dbReference>
<dbReference type="PANTHER" id="PTHR24148:SF64">
    <property type="entry name" value="HETEROKARYON INCOMPATIBILITY DOMAIN-CONTAINING PROTEIN"/>
    <property type="match status" value="1"/>
</dbReference>
<feature type="domain" description="Heterokaryon incompatibility" evidence="1">
    <location>
        <begin position="62"/>
        <end position="189"/>
    </location>
</feature>
<evidence type="ECO:0000313" key="4">
    <source>
        <dbReference type="RefSeq" id="XP_033580822.1"/>
    </source>
</evidence>
<dbReference type="InterPro" id="IPR052895">
    <property type="entry name" value="HetReg/Transcr_Mod"/>
</dbReference>
<name>A0A6A6YZ88_9PEZI</name>
<dbReference type="PANTHER" id="PTHR24148">
    <property type="entry name" value="ANKYRIN REPEAT DOMAIN-CONTAINING PROTEIN 39 HOMOLOG-RELATED"/>
    <property type="match status" value="1"/>
</dbReference>
<gene>
    <name evidence="2 4" type="ORF">BDZ99DRAFT_379768</name>
</gene>
<evidence type="ECO:0000313" key="2">
    <source>
        <dbReference type="EMBL" id="KAF2813858.1"/>
    </source>
</evidence>
<keyword evidence="3" id="KW-1185">Reference proteome</keyword>
<evidence type="ECO:0000313" key="3">
    <source>
        <dbReference type="Proteomes" id="UP000504636"/>
    </source>
</evidence>
<protein>
    <submittedName>
        <fullName evidence="2 4">HET-domain-containing protein</fullName>
    </submittedName>
</protein>
<accession>A0A6A6YZ88</accession>
<dbReference type="Proteomes" id="UP000504636">
    <property type="component" value="Unplaced"/>
</dbReference>
<dbReference type="GeneID" id="54456056"/>
<sequence>MATSRTSQVSKVAPGLYESLPLPAGSRCIRALDVVRLSENAGHPLQYDLRIIDLDSEPSPSFTALSYAWGSQTLDSGVITCGSFTLPITQNCHCALQHLTEVFGRLTIWIDAICINQDDEDEKMRQILLMQDIYSRAETVYVWLGESNVSTDRAMGYLENAGYLKHFFLDDLEELLTRDWINRIWTFQEIVLASNPVI</sequence>
<reference evidence="2 4" key="1">
    <citation type="journal article" date="2020" name="Stud. Mycol.">
        <title>101 Dothideomycetes genomes: a test case for predicting lifestyles and emergence of pathogens.</title>
        <authorList>
            <person name="Haridas S."/>
            <person name="Albert R."/>
            <person name="Binder M."/>
            <person name="Bloem J."/>
            <person name="Labutti K."/>
            <person name="Salamov A."/>
            <person name="Andreopoulos B."/>
            <person name="Baker S."/>
            <person name="Barry K."/>
            <person name="Bills G."/>
            <person name="Bluhm B."/>
            <person name="Cannon C."/>
            <person name="Castanera R."/>
            <person name="Culley D."/>
            <person name="Daum C."/>
            <person name="Ezra D."/>
            <person name="Gonzalez J."/>
            <person name="Henrissat B."/>
            <person name="Kuo A."/>
            <person name="Liang C."/>
            <person name="Lipzen A."/>
            <person name="Lutzoni F."/>
            <person name="Magnuson J."/>
            <person name="Mondo S."/>
            <person name="Nolan M."/>
            <person name="Ohm R."/>
            <person name="Pangilinan J."/>
            <person name="Park H.-J."/>
            <person name="Ramirez L."/>
            <person name="Alfaro M."/>
            <person name="Sun H."/>
            <person name="Tritt A."/>
            <person name="Yoshinaga Y."/>
            <person name="Zwiers L.-H."/>
            <person name="Turgeon B."/>
            <person name="Goodwin S."/>
            <person name="Spatafora J."/>
            <person name="Crous P."/>
            <person name="Grigoriev I."/>
        </authorList>
    </citation>
    <scope>NUCLEOTIDE SEQUENCE</scope>
    <source>
        <strain evidence="2 4">CBS 304.34</strain>
    </source>
</reference>
<dbReference type="Pfam" id="PF06985">
    <property type="entry name" value="HET"/>
    <property type="match status" value="1"/>
</dbReference>
<proteinExistence type="predicted"/>
<dbReference type="OrthoDB" id="2157530at2759"/>
<reference evidence="4" key="3">
    <citation type="submission" date="2025-04" db="UniProtKB">
        <authorList>
            <consortium name="RefSeq"/>
        </authorList>
    </citation>
    <scope>IDENTIFICATION</scope>
    <source>
        <strain evidence="4">CBS 304.34</strain>
    </source>
</reference>